<dbReference type="InterPro" id="IPR052343">
    <property type="entry name" value="Retrotransposon-Effector_Assoc"/>
</dbReference>
<dbReference type="AlphaFoldDB" id="A0A438KQM3"/>
<dbReference type="InterPro" id="IPR036691">
    <property type="entry name" value="Endo/exonu/phosph_ase_sf"/>
</dbReference>
<evidence type="ECO:0000259" key="1">
    <source>
        <dbReference type="Pfam" id="PF00078"/>
    </source>
</evidence>
<sequence>MKVSESRCWFAIESKSFEISIDQVGGRLVGTITERGRGFVEWIKFGAKSLSQLLEGVKEFYNIAERKKDSKTWTKVFHCVPEGSGMVGGWVLLANKLKSLGIVPPTISLEVPKMVVSSQGLTNSPVRGLSYAEAAKLGRRGAERILSEGPCFYRRKRLWLDKWVLKAGCVREGVEVGEVWVRLLGLPLFLWDNAFFKQFGDACGSFITVDKDTAGCQNLNWARILVRIVGENTPSNLGGHKLKVGDDLECDSHARVRVGPIFGWGKGPTAWGWSKCEGEGDEGKPREPQFFVEDVKLILEQRIPLVFYDLSSNATNNALLEEVARFTVLEPLVCWEDSGSFSMVGDVLESGPLRIVQLDGSEVQWSSHPGCFEDKESKEGAIKGAFFDETFGRLLSFSRFVGLPVDGFENEILTIVLELLEMESGQYSISCRFKNCDDNFIWIFTDVYGPVHYFERESLWSELGDIKGLWSDPWCVGGDFYVLKDLPLVGGSYTWYGGLNNRSAYRLNRFLVSEDWDSHFSNLSQSLLPKPTSNHAPILLDRGGIRGRKTSFHFENTWLKVEGFKDLVRKWQSCYNFSGSYSHILACKLKALKQDLKVWNREVFGNVSLNKNFALSRIGFWDAKERNCGLSLENSEARKRTVEEFSKWAVLEEISWRQKSRELWLKEVDVRKLTEETEIKEGAVNAFQNILSEKEDWRPSISGLPFSSLDSVQARLLEDAFSMEEVQTAVFGLNGDKAPGLDGCTLAFCLYKILAKVLANRLKRVVGNVISNSQHAFVEGRQILDVVLIANEALDSRLKSAKGGIICKMDIEKAYDHVNWGFLLAILDKMRFGTKWVNWMRWCISSIRFSILLNGSPVGFFQSSRGLRQGDPLSPFLFIILAMEALSSILKRALQGGFLEGFNAGGRGSEGVVISHLLFADDTLVFCDASKEHVEVLSWAFMWFEAISGLKINLHKSEPILVGVVPNFEDLARVLGCEPKVGKDSKRLPLRGRSFSKLNKALLGKWCWRFASEQDSLWKQVIVRKFGEEDGRWCSGDSRESHGVGLWKVIRNRWMEFSKRVAFKVGDGKRVRFWKDRWCGEDSLEEAIPRLYYLASSKDAWVAQLWDRSGNLGY</sequence>
<protein>
    <submittedName>
        <fullName evidence="2">LINE-1 retrotransposable element ORF2 protein</fullName>
    </submittedName>
</protein>
<dbReference type="PANTHER" id="PTHR46890:SF50">
    <property type="entry name" value="RNA-DIRECTED DNA POLYMERASE, EUKARYOTA, REVERSE TRANSCRIPTASE ZINC-BINDING DOMAIN PROTEIN-RELATED"/>
    <property type="match status" value="1"/>
</dbReference>
<comment type="caution">
    <text evidence="2">The sequence shown here is derived from an EMBL/GenBank/DDBJ whole genome shotgun (WGS) entry which is preliminary data.</text>
</comment>
<dbReference type="InterPro" id="IPR000477">
    <property type="entry name" value="RT_dom"/>
</dbReference>
<dbReference type="Gene3D" id="3.60.10.10">
    <property type="entry name" value="Endonuclease/exonuclease/phosphatase"/>
    <property type="match status" value="1"/>
</dbReference>
<dbReference type="CDD" id="cd01650">
    <property type="entry name" value="RT_nLTR_like"/>
    <property type="match status" value="1"/>
</dbReference>
<proteinExistence type="predicted"/>
<dbReference type="SUPFAM" id="SSF56672">
    <property type="entry name" value="DNA/RNA polymerases"/>
    <property type="match status" value="1"/>
</dbReference>
<evidence type="ECO:0000313" key="2">
    <source>
        <dbReference type="EMBL" id="RVX23500.1"/>
    </source>
</evidence>
<dbReference type="SUPFAM" id="SSF56219">
    <property type="entry name" value="DNase I-like"/>
    <property type="match status" value="1"/>
</dbReference>
<dbReference type="Proteomes" id="UP000288805">
    <property type="component" value="Unassembled WGS sequence"/>
</dbReference>
<dbReference type="Pfam" id="PF00078">
    <property type="entry name" value="RVT_1"/>
    <property type="match status" value="1"/>
</dbReference>
<dbReference type="EMBL" id="QGNW01000001">
    <property type="protein sequence ID" value="RVX23500.1"/>
    <property type="molecule type" value="Genomic_DNA"/>
</dbReference>
<dbReference type="InterPro" id="IPR043502">
    <property type="entry name" value="DNA/RNA_pol_sf"/>
</dbReference>
<feature type="domain" description="Reverse transcriptase" evidence="1">
    <location>
        <begin position="748"/>
        <end position="959"/>
    </location>
</feature>
<dbReference type="PANTHER" id="PTHR46890">
    <property type="entry name" value="NON-LTR RETROLELEMENT REVERSE TRANSCRIPTASE-LIKE PROTEIN-RELATED"/>
    <property type="match status" value="1"/>
</dbReference>
<name>A0A438KQM3_VITVI</name>
<gene>
    <name evidence="2" type="primary">LORF2_38</name>
    <name evidence="2" type="ORF">CK203_000347</name>
</gene>
<accession>A0A438KQM3</accession>
<organism evidence="2 3">
    <name type="scientific">Vitis vinifera</name>
    <name type="common">Grape</name>
    <dbReference type="NCBI Taxonomy" id="29760"/>
    <lineage>
        <taxon>Eukaryota</taxon>
        <taxon>Viridiplantae</taxon>
        <taxon>Streptophyta</taxon>
        <taxon>Embryophyta</taxon>
        <taxon>Tracheophyta</taxon>
        <taxon>Spermatophyta</taxon>
        <taxon>Magnoliopsida</taxon>
        <taxon>eudicotyledons</taxon>
        <taxon>Gunneridae</taxon>
        <taxon>Pentapetalae</taxon>
        <taxon>rosids</taxon>
        <taxon>Vitales</taxon>
        <taxon>Vitaceae</taxon>
        <taxon>Viteae</taxon>
        <taxon>Vitis</taxon>
    </lineage>
</organism>
<evidence type="ECO:0000313" key="3">
    <source>
        <dbReference type="Proteomes" id="UP000288805"/>
    </source>
</evidence>
<reference evidence="2 3" key="1">
    <citation type="journal article" date="2018" name="PLoS Genet.">
        <title>Population sequencing reveals clonal diversity and ancestral inbreeding in the grapevine cultivar Chardonnay.</title>
        <authorList>
            <person name="Roach M.J."/>
            <person name="Johnson D.L."/>
            <person name="Bohlmann J."/>
            <person name="van Vuuren H.J."/>
            <person name="Jones S.J."/>
            <person name="Pretorius I.S."/>
            <person name="Schmidt S.A."/>
            <person name="Borneman A.R."/>
        </authorList>
    </citation>
    <scope>NUCLEOTIDE SEQUENCE [LARGE SCALE GENOMIC DNA]</scope>
    <source>
        <strain evidence="3">cv. Chardonnay</strain>
        <tissue evidence="2">Leaf</tissue>
    </source>
</reference>